<dbReference type="UniPathway" id="UPA00094"/>
<feature type="domain" description="Lipoyl-binding" evidence="9">
    <location>
        <begin position="76"/>
        <end position="152"/>
    </location>
</feature>
<organism evidence="10 11">
    <name type="scientific">Secundilactobacillus silagei JCM 19001</name>
    <dbReference type="NCBI Taxonomy" id="1302250"/>
    <lineage>
        <taxon>Bacteria</taxon>
        <taxon>Bacillati</taxon>
        <taxon>Bacillota</taxon>
        <taxon>Bacilli</taxon>
        <taxon>Lactobacillales</taxon>
        <taxon>Lactobacillaceae</taxon>
        <taxon>Secundilactobacillus</taxon>
    </lineage>
</organism>
<dbReference type="STRING" id="1302250.GCA_001313225_01816"/>
<dbReference type="OrthoDB" id="9811735at2"/>
<dbReference type="Gene3D" id="2.40.50.100">
    <property type="match status" value="1"/>
</dbReference>
<name>A0A1Z5IH83_9LACO</name>
<dbReference type="Proteomes" id="UP000198402">
    <property type="component" value="Unassembled WGS sequence"/>
</dbReference>
<dbReference type="InterPro" id="IPR001249">
    <property type="entry name" value="AcCoA_biotinCC"/>
</dbReference>
<dbReference type="PANTHER" id="PTHR45266">
    <property type="entry name" value="OXALOACETATE DECARBOXYLASE ALPHA CHAIN"/>
    <property type="match status" value="1"/>
</dbReference>
<evidence type="ECO:0000256" key="1">
    <source>
        <dbReference type="ARBA" id="ARBA00005194"/>
    </source>
</evidence>
<evidence type="ECO:0000256" key="5">
    <source>
        <dbReference type="ARBA" id="ARBA00023098"/>
    </source>
</evidence>
<dbReference type="PROSITE" id="PS00188">
    <property type="entry name" value="BIOTIN"/>
    <property type="match status" value="1"/>
</dbReference>
<dbReference type="PANTHER" id="PTHR45266:SF3">
    <property type="entry name" value="OXALOACETATE DECARBOXYLASE ALPHA CHAIN"/>
    <property type="match status" value="1"/>
</dbReference>
<keyword evidence="6 8" id="KW-0275">Fatty acid biosynthesis</keyword>
<keyword evidence="3 8" id="KW-0444">Lipid biosynthesis</keyword>
<dbReference type="InterPro" id="IPR011053">
    <property type="entry name" value="Single_hybrid_motif"/>
</dbReference>
<evidence type="ECO:0000313" key="11">
    <source>
        <dbReference type="Proteomes" id="UP000198402"/>
    </source>
</evidence>
<dbReference type="InterPro" id="IPR001882">
    <property type="entry name" value="Biotin_BS"/>
</dbReference>
<evidence type="ECO:0000256" key="4">
    <source>
        <dbReference type="ARBA" id="ARBA00022832"/>
    </source>
</evidence>
<dbReference type="EMBL" id="BCMG01000005">
    <property type="protein sequence ID" value="GAX01164.1"/>
    <property type="molecule type" value="Genomic_DNA"/>
</dbReference>
<dbReference type="InterPro" id="IPR000089">
    <property type="entry name" value="Biotin_lipoyl"/>
</dbReference>
<protein>
    <recommendedName>
        <fullName evidence="2 8">Biotin carboxyl carrier protein of acetyl-CoA carboxylase</fullName>
    </recommendedName>
</protein>
<dbReference type="Pfam" id="PF00364">
    <property type="entry name" value="Biotin_lipoyl"/>
    <property type="match status" value="1"/>
</dbReference>
<sequence length="153" mass="17110">MTFDELQTIIQQINDSNIREIELDYQGMHLYLNKNKTSHQQVETGQQKPTEIVKGIKETKPDQPAKVKTSQPAQKAATIKAPLVGVIYLQPTPDKPSYKKVGDHVSAGEVVCVIEAMKMMTEIKSKVAGTISQILVDNEEVVEFDQPLFEVTQ</sequence>
<dbReference type="InterPro" id="IPR050709">
    <property type="entry name" value="Biotin_Carboxyl_Carrier/Decarb"/>
</dbReference>
<dbReference type="GO" id="GO:0003989">
    <property type="term" value="F:acetyl-CoA carboxylase activity"/>
    <property type="evidence" value="ECO:0007669"/>
    <property type="project" value="InterPro"/>
</dbReference>
<evidence type="ECO:0000256" key="8">
    <source>
        <dbReference type="RuleBase" id="RU364072"/>
    </source>
</evidence>
<dbReference type="PRINTS" id="PR01071">
    <property type="entry name" value="ACOABIOTINCC"/>
</dbReference>
<keyword evidence="5 8" id="KW-0443">Lipid metabolism</keyword>
<dbReference type="AlphaFoldDB" id="A0A1Z5IH83"/>
<comment type="pathway">
    <text evidence="1 8">Lipid metabolism; fatty acid biosynthesis.</text>
</comment>
<dbReference type="RefSeq" id="WP_089136603.1">
    <property type="nucleotide sequence ID" value="NZ_BCMG01000005.1"/>
</dbReference>
<reference evidence="10 11" key="1">
    <citation type="submission" date="2015-11" db="EMBL/GenBank/DDBJ databases">
        <title>Draft genome sequences of new species of the genus Lactobacillus isolated from orchardgrass silage.</title>
        <authorList>
            <person name="Tohno M."/>
            <person name="Tanizawa Y."/>
            <person name="Arita M."/>
        </authorList>
    </citation>
    <scope>NUCLEOTIDE SEQUENCE [LARGE SCALE GENOMIC DNA]</scope>
    <source>
        <strain evidence="10 11">IWT126</strain>
    </source>
</reference>
<dbReference type="SUPFAM" id="SSF51230">
    <property type="entry name" value="Single hybrid motif"/>
    <property type="match status" value="1"/>
</dbReference>
<comment type="function">
    <text evidence="8">This protein is a component of the acetyl coenzyme A carboxylase complex; first, biotin carboxylase catalyzes the carboxylation of the carrier protein and then the transcarboxylase transfers the carboxyl group to form malonyl-CoA.</text>
</comment>
<proteinExistence type="predicted"/>
<evidence type="ECO:0000256" key="2">
    <source>
        <dbReference type="ARBA" id="ARBA00017562"/>
    </source>
</evidence>
<comment type="caution">
    <text evidence="10">The sequence shown here is derived from an EMBL/GenBank/DDBJ whole genome shotgun (WGS) entry which is preliminary data.</text>
</comment>
<keyword evidence="11" id="KW-1185">Reference proteome</keyword>
<dbReference type="GO" id="GO:0009317">
    <property type="term" value="C:acetyl-CoA carboxylase complex"/>
    <property type="evidence" value="ECO:0007669"/>
    <property type="project" value="InterPro"/>
</dbReference>
<evidence type="ECO:0000259" key="9">
    <source>
        <dbReference type="PROSITE" id="PS50968"/>
    </source>
</evidence>
<dbReference type="GO" id="GO:0006633">
    <property type="term" value="P:fatty acid biosynthetic process"/>
    <property type="evidence" value="ECO:0007669"/>
    <property type="project" value="UniProtKB-UniPathway"/>
</dbReference>
<evidence type="ECO:0000256" key="6">
    <source>
        <dbReference type="ARBA" id="ARBA00023160"/>
    </source>
</evidence>
<evidence type="ECO:0000256" key="7">
    <source>
        <dbReference type="ARBA" id="ARBA00023267"/>
    </source>
</evidence>
<evidence type="ECO:0000313" key="10">
    <source>
        <dbReference type="EMBL" id="GAX01164.1"/>
    </source>
</evidence>
<keyword evidence="7 8" id="KW-0092">Biotin</keyword>
<gene>
    <name evidence="10" type="primary">accB_2</name>
    <name evidence="10" type="ORF">IWT126_01189</name>
</gene>
<accession>A0A1Z5IH83</accession>
<evidence type="ECO:0000256" key="3">
    <source>
        <dbReference type="ARBA" id="ARBA00022516"/>
    </source>
</evidence>
<dbReference type="CDD" id="cd06850">
    <property type="entry name" value="biotinyl_domain"/>
    <property type="match status" value="1"/>
</dbReference>
<dbReference type="PROSITE" id="PS50968">
    <property type="entry name" value="BIOTINYL_LIPOYL"/>
    <property type="match status" value="1"/>
</dbReference>
<keyword evidence="4 8" id="KW-0276">Fatty acid metabolism</keyword>